<dbReference type="OrthoDB" id="747253at2759"/>
<name>A0A067PZ25_9AGAM</name>
<dbReference type="AlphaFoldDB" id="A0A067PZ25"/>
<proteinExistence type="predicted"/>
<dbReference type="EMBL" id="KL197722">
    <property type="protein sequence ID" value="KDQ56507.1"/>
    <property type="molecule type" value="Genomic_DNA"/>
</dbReference>
<sequence>SFLPANSCHHVTPPSSTQHRTNPWSFFPLHVLTQLPTAGQTQKRRNIQRPSPQPVNCYNFLNIALRKFQTFPDAGRFWKVKDCYIRGSTVGCRCHFATSIPQIKYIRVPDALLDAVKDEQHSERDG</sequence>
<dbReference type="Gene3D" id="2.30.30.100">
    <property type="match status" value="1"/>
</dbReference>
<evidence type="ECO:0000313" key="2">
    <source>
        <dbReference type="Proteomes" id="UP000027265"/>
    </source>
</evidence>
<protein>
    <submittedName>
        <fullName evidence="1">Uncharacterized protein</fullName>
    </submittedName>
</protein>
<keyword evidence="2" id="KW-1185">Reference proteome</keyword>
<dbReference type="HOGENOM" id="CLU_1986842_0_0_1"/>
<evidence type="ECO:0000313" key="1">
    <source>
        <dbReference type="EMBL" id="KDQ56507.1"/>
    </source>
</evidence>
<gene>
    <name evidence="1" type="ORF">JAAARDRAFT_70758</name>
</gene>
<feature type="non-terminal residue" evidence="1">
    <location>
        <position position="1"/>
    </location>
</feature>
<dbReference type="Proteomes" id="UP000027265">
    <property type="component" value="Unassembled WGS sequence"/>
</dbReference>
<reference evidence="2" key="1">
    <citation type="journal article" date="2014" name="Proc. Natl. Acad. Sci. U.S.A.">
        <title>Extensive sampling of basidiomycete genomes demonstrates inadequacy of the white-rot/brown-rot paradigm for wood decay fungi.</title>
        <authorList>
            <person name="Riley R."/>
            <person name="Salamov A.A."/>
            <person name="Brown D.W."/>
            <person name="Nagy L.G."/>
            <person name="Floudas D."/>
            <person name="Held B.W."/>
            <person name="Levasseur A."/>
            <person name="Lombard V."/>
            <person name="Morin E."/>
            <person name="Otillar R."/>
            <person name="Lindquist E.A."/>
            <person name="Sun H."/>
            <person name="LaButti K.M."/>
            <person name="Schmutz J."/>
            <person name="Jabbour D."/>
            <person name="Luo H."/>
            <person name="Baker S.E."/>
            <person name="Pisabarro A.G."/>
            <person name="Walton J.D."/>
            <person name="Blanchette R.A."/>
            <person name="Henrissat B."/>
            <person name="Martin F."/>
            <person name="Cullen D."/>
            <person name="Hibbett D.S."/>
            <person name="Grigoriev I.V."/>
        </authorList>
    </citation>
    <scope>NUCLEOTIDE SEQUENCE [LARGE SCALE GENOMIC DNA]</scope>
    <source>
        <strain evidence="2">MUCL 33604</strain>
    </source>
</reference>
<dbReference type="STRING" id="933084.A0A067PZ25"/>
<accession>A0A067PZ25</accession>
<dbReference type="InParanoid" id="A0A067PZ25"/>
<organism evidence="1 2">
    <name type="scientific">Jaapia argillacea MUCL 33604</name>
    <dbReference type="NCBI Taxonomy" id="933084"/>
    <lineage>
        <taxon>Eukaryota</taxon>
        <taxon>Fungi</taxon>
        <taxon>Dikarya</taxon>
        <taxon>Basidiomycota</taxon>
        <taxon>Agaricomycotina</taxon>
        <taxon>Agaricomycetes</taxon>
        <taxon>Agaricomycetidae</taxon>
        <taxon>Jaapiales</taxon>
        <taxon>Jaapiaceae</taxon>
        <taxon>Jaapia</taxon>
    </lineage>
</organism>